<dbReference type="EMBL" id="GGFM01008945">
    <property type="protein sequence ID" value="MBW29696.1"/>
    <property type="molecule type" value="Transcribed_RNA"/>
</dbReference>
<organism evidence="2">
    <name type="scientific">Anopheles braziliensis</name>
    <dbReference type="NCBI Taxonomy" id="58242"/>
    <lineage>
        <taxon>Eukaryota</taxon>
        <taxon>Metazoa</taxon>
        <taxon>Ecdysozoa</taxon>
        <taxon>Arthropoda</taxon>
        <taxon>Hexapoda</taxon>
        <taxon>Insecta</taxon>
        <taxon>Pterygota</taxon>
        <taxon>Neoptera</taxon>
        <taxon>Endopterygota</taxon>
        <taxon>Diptera</taxon>
        <taxon>Nematocera</taxon>
        <taxon>Culicoidea</taxon>
        <taxon>Culicidae</taxon>
        <taxon>Anophelinae</taxon>
        <taxon>Anopheles</taxon>
    </lineage>
</organism>
<keyword evidence="1" id="KW-0732">Signal</keyword>
<sequence>MCILVHLLSLSLSLSLPLSLSSRKIPIPREPRHVWLFPSCSFRFTYSLLSDRQAGIMREICLGNGCSLVSILLAPLSTV</sequence>
<feature type="chain" id="PRO_5014798518" evidence="1">
    <location>
        <begin position="16"/>
        <end position="79"/>
    </location>
</feature>
<feature type="signal peptide" evidence="1">
    <location>
        <begin position="1"/>
        <end position="15"/>
    </location>
</feature>
<accession>A0A2M3ZMC9</accession>
<evidence type="ECO:0000313" key="2">
    <source>
        <dbReference type="EMBL" id="MBW29696.1"/>
    </source>
</evidence>
<protein>
    <submittedName>
        <fullName evidence="2">Putative secreted peptide</fullName>
    </submittedName>
</protein>
<name>A0A2M3ZMC9_9DIPT</name>
<reference evidence="2" key="1">
    <citation type="submission" date="2018-01" db="EMBL/GenBank/DDBJ databases">
        <title>An insight into the sialome of Amazonian anophelines.</title>
        <authorList>
            <person name="Ribeiro J.M."/>
            <person name="Scarpassa V."/>
            <person name="Calvo E."/>
        </authorList>
    </citation>
    <scope>NUCLEOTIDE SEQUENCE</scope>
    <source>
        <tissue evidence="2">Salivary glands</tissue>
    </source>
</reference>
<evidence type="ECO:0000256" key="1">
    <source>
        <dbReference type="SAM" id="SignalP"/>
    </source>
</evidence>
<dbReference type="AlphaFoldDB" id="A0A2M3ZMC9"/>
<proteinExistence type="predicted"/>